<proteinExistence type="predicted"/>
<name>A0ABS6ER84_9FIRM</name>
<reference evidence="1 2" key="1">
    <citation type="submission" date="2021-06" db="EMBL/GenBank/DDBJ databases">
        <authorList>
            <person name="Sun Q."/>
            <person name="Li D."/>
        </authorList>
    </citation>
    <scope>NUCLEOTIDE SEQUENCE [LARGE SCALE GENOMIC DNA]</scope>
    <source>
        <strain evidence="1 2">MSJd-7</strain>
    </source>
</reference>
<dbReference type="EMBL" id="JAHLQI010000002">
    <property type="protein sequence ID" value="MBU5489995.1"/>
    <property type="molecule type" value="Genomic_DNA"/>
</dbReference>
<sequence length="217" mass="23748">MALDIDGLYRAAEDGRRSAFETAQADSQRRLRATLSQIQSTYRDSVTQAQTAARISALGQEEKLAAVGLNSGGAYAAPTSGYTESSRIAMDNALRSNLNTLSARRLKQEQEARSTSSSEIAQASQSYWNGIADLRTNLAQTKINQYNADRNYELSMKKYQASQAQAAYSQAMQRWQTYGYVLPADAAILGVKAGTQTADKAYKDAQLALSRWKALLP</sequence>
<organism evidence="1 2">
    <name type="scientific">Butyricicoccus intestinisimiae</name>
    <dbReference type="NCBI Taxonomy" id="2841509"/>
    <lineage>
        <taxon>Bacteria</taxon>
        <taxon>Bacillati</taxon>
        <taxon>Bacillota</taxon>
        <taxon>Clostridia</taxon>
        <taxon>Eubacteriales</taxon>
        <taxon>Butyricicoccaceae</taxon>
        <taxon>Butyricicoccus</taxon>
    </lineage>
</organism>
<dbReference type="Proteomes" id="UP000783588">
    <property type="component" value="Unassembled WGS sequence"/>
</dbReference>
<comment type="caution">
    <text evidence="1">The sequence shown here is derived from an EMBL/GenBank/DDBJ whole genome shotgun (WGS) entry which is preliminary data.</text>
</comment>
<evidence type="ECO:0000313" key="1">
    <source>
        <dbReference type="EMBL" id="MBU5489995.1"/>
    </source>
</evidence>
<evidence type="ECO:0008006" key="3">
    <source>
        <dbReference type="Google" id="ProtNLM"/>
    </source>
</evidence>
<protein>
    <recommendedName>
        <fullName evidence="3">Phage tail tape measure protein</fullName>
    </recommendedName>
</protein>
<gene>
    <name evidence="1" type="ORF">KQI75_05070</name>
</gene>
<keyword evidence="2" id="KW-1185">Reference proteome</keyword>
<accession>A0ABS6ER84</accession>
<evidence type="ECO:0000313" key="2">
    <source>
        <dbReference type="Proteomes" id="UP000783588"/>
    </source>
</evidence>
<dbReference type="RefSeq" id="WP_216469643.1">
    <property type="nucleotide sequence ID" value="NZ_JAHLQI010000002.1"/>
</dbReference>